<keyword evidence="7" id="KW-0175">Coiled coil</keyword>
<dbReference type="PANTHER" id="PTHR10015">
    <property type="entry name" value="HEAT SHOCK TRANSCRIPTION FACTOR"/>
    <property type="match status" value="1"/>
</dbReference>
<dbReference type="GO" id="GO:0003700">
    <property type="term" value="F:DNA-binding transcription factor activity"/>
    <property type="evidence" value="ECO:0007669"/>
    <property type="project" value="InterPro"/>
</dbReference>
<evidence type="ECO:0000256" key="4">
    <source>
        <dbReference type="ARBA" id="ARBA00023163"/>
    </source>
</evidence>
<evidence type="ECO:0000256" key="5">
    <source>
        <dbReference type="ARBA" id="ARBA00023242"/>
    </source>
</evidence>
<feature type="compositionally biased region" description="Low complexity" evidence="8">
    <location>
        <begin position="307"/>
        <end position="322"/>
    </location>
</feature>
<sequence length="652" mass="70447">MSISNAIQGHSGKAATAKKQKSKKKPKAHADTQMNEEEESGIPASIKIRVLAAPTTTRPAEADDAEPMDDADDHEDDEEVHAEALRIDALTSPTSVASAPTSPADASGLDTPNGSEGSTVITPGGTVSVSSKRRRLEDPPMFLEKTYEMLEKCSPEVAAWSTPLGDSFIVKKPIAFAEHVIPVYFKHKNFSSFVRQLNFYGFRKVRVDAETAANVDPKEWWEFRHDKFVRGRKDLLREIKRRTIADGRSTIERAEMDELRTEVAGLREQVQQLNKHMMSMMQAMMARGSSGSSSSSSALPSYRQDRPSTPSSASAAATPQQTLPSMGGHSHPLLQFHHQGLPPSGGASGGKSSQAAVIPGSISRSTSGGSAPHDKSTPASTYQLRPLQSVIPSVHHLSISASHLSPVVSIRSGPGSAPAGTSYVDRVNWDSYATTRNNLYDHQQQTHHQQQRFPNAYPTSSGSGSLSGDRSSMAMPGLKRARGDDAAYSSSTPPATHRSGSTPDAAVRQLSMTASQTRSELLDCIIARILGFIRIQQNHAPGEVDAVADAVVSDIQQLLARVQEPSSPTLGRAQQGHSEAACMYRVEILKFISRELPRAVQDSVEKRIPPHVKKSLNRSLLALLVQKAQAALEHQMRVETSPTPHAVGGSQR</sequence>
<evidence type="ECO:0000259" key="9">
    <source>
        <dbReference type="SMART" id="SM00415"/>
    </source>
</evidence>
<organism evidence="10 11">
    <name type="scientific">Globisporangium ultimum (strain ATCC 200006 / CBS 805.95 / DAOM BR144)</name>
    <name type="common">Pythium ultimum</name>
    <dbReference type="NCBI Taxonomy" id="431595"/>
    <lineage>
        <taxon>Eukaryota</taxon>
        <taxon>Sar</taxon>
        <taxon>Stramenopiles</taxon>
        <taxon>Oomycota</taxon>
        <taxon>Peronosporomycetes</taxon>
        <taxon>Pythiales</taxon>
        <taxon>Pythiaceae</taxon>
        <taxon>Globisporangium</taxon>
    </lineage>
</organism>
<dbReference type="Gene3D" id="1.10.10.10">
    <property type="entry name" value="Winged helix-like DNA-binding domain superfamily/Winged helix DNA-binding domain"/>
    <property type="match status" value="1"/>
</dbReference>
<dbReference type="GO" id="GO:0043565">
    <property type="term" value="F:sequence-specific DNA binding"/>
    <property type="evidence" value="ECO:0007669"/>
    <property type="project" value="InterPro"/>
</dbReference>
<feature type="compositionally biased region" description="Polar residues" evidence="8">
    <location>
        <begin position="488"/>
        <end position="502"/>
    </location>
</feature>
<reference evidence="10" key="3">
    <citation type="submission" date="2015-02" db="UniProtKB">
        <authorList>
            <consortium name="EnsemblProtists"/>
        </authorList>
    </citation>
    <scope>IDENTIFICATION</scope>
    <source>
        <strain evidence="10">DAOM BR144</strain>
    </source>
</reference>
<evidence type="ECO:0000313" key="10">
    <source>
        <dbReference type="EnsemblProtists" id="PYU1_T014057"/>
    </source>
</evidence>
<dbReference type="SUPFAM" id="SSF46785">
    <property type="entry name" value="Winged helix' DNA-binding domain"/>
    <property type="match status" value="1"/>
</dbReference>
<dbReference type="AlphaFoldDB" id="K3XA08"/>
<accession>K3XA08</accession>
<dbReference type="eggNOG" id="KOG0627">
    <property type="taxonomic scope" value="Eukaryota"/>
</dbReference>
<evidence type="ECO:0000256" key="2">
    <source>
        <dbReference type="ARBA" id="ARBA00023015"/>
    </source>
</evidence>
<reference evidence="11" key="1">
    <citation type="journal article" date="2010" name="Genome Biol.">
        <title>Genome sequence of the necrotrophic plant pathogen Pythium ultimum reveals original pathogenicity mechanisms and effector repertoire.</title>
        <authorList>
            <person name="Levesque C.A."/>
            <person name="Brouwer H."/>
            <person name="Cano L."/>
            <person name="Hamilton J.P."/>
            <person name="Holt C."/>
            <person name="Huitema E."/>
            <person name="Raffaele S."/>
            <person name="Robideau G.P."/>
            <person name="Thines M."/>
            <person name="Win J."/>
            <person name="Zerillo M.M."/>
            <person name="Beakes G.W."/>
            <person name="Boore J.L."/>
            <person name="Busam D."/>
            <person name="Dumas B."/>
            <person name="Ferriera S."/>
            <person name="Fuerstenberg S.I."/>
            <person name="Gachon C.M."/>
            <person name="Gaulin E."/>
            <person name="Govers F."/>
            <person name="Grenville-Briggs L."/>
            <person name="Horner N."/>
            <person name="Hostetler J."/>
            <person name="Jiang R.H."/>
            <person name="Johnson J."/>
            <person name="Krajaejun T."/>
            <person name="Lin H."/>
            <person name="Meijer H.J."/>
            <person name="Moore B."/>
            <person name="Morris P."/>
            <person name="Phuntmart V."/>
            <person name="Puiu D."/>
            <person name="Shetty J."/>
            <person name="Stajich J.E."/>
            <person name="Tripathy S."/>
            <person name="Wawra S."/>
            <person name="van West P."/>
            <person name="Whitty B.R."/>
            <person name="Coutinho P.M."/>
            <person name="Henrissat B."/>
            <person name="Martin F."/>
            <person name="Thomas P.D."/>
            <person name="Tyler B.M."/>
            <person name="De Vries R.P."/>
            <person name="Kamoun S."/>
            <person name="Yandell M."/>
            <person name="Tisserat N."/>
            <person name="Buell C.R."/>
        </authorList>
    </citation>
    <scope>NUCLEOTIDE SEQUENCE</scope>
    <source>
        <strain evidence="11">DAOM:BR144</strain>
    </source>
</reference>
<feature type="domain" description="HSF-type DNA-binding" evidence="9">
    <location>
        <begin position="138"/>
        <end position="242"/>
    </location>
</feature>
<evidence type="ECO:0000256" key="7">
    <source>
        <dbReference type="SAM" id="Coils"/>
    </source>
</evidence>
<reference evidence="11" key="2">
    <citation type="submission" date="2010-04" db="EMBL/GenBank/DDBJ databases">
        <authorList>
            <person name="Buell R."/>
            <person name="Hamilton J."/>
            <person name="Hostetler J."/>
        </authorList>
    </citation>
    <scope>NUCLEOTIDE SEQUENCE [LARGE SCALE GENOMIC DNA]</scope>
    <source>
        <strain evidence="11">DAOM:BR144</strain>
    </source>
</reference>
<evidence type="ECO:0000256" key="6">
    <source>
        <dbReference type="RuleBase" id="RU004020"/>
    </source>
</evidence>
<dbReference type="Proteomes" id="UP000019132">
    <property type="component" value="Unassembled WGS sequence"/>
</dbReference>
<feature type="coiled-coil region" evidence="7">
    <location>
        <begin position="249"/>
        <end position="283"/>
    </location>
</feature>
<dbReference type="EMBL" id="GL376616">
    <property type="status" value="NOT_ANNOTATED_CDS"/>
    <property type="molecule type" value="Genomic_DNA"/>
</dbReference>
<keyword evidence="2" id="KW-0805">Transcription regulation</keyword>
<dbReference type="OMA" id="WWEFRHD"/>
<dbReference type="InterPro" id="IPR036388">
    <property type="entry name" value="WH-like_DNA-bd_sf"/>
</dbReference>
<comment type="subcellular location">
    <subcellularLocation>
        <location evidence="1">Nucleus</location>
    </subcellularLocation>
</comment>
<name>K3XA08_GLOUD</name>
<keyword evidence="11" id="KW-1185">Reference proteome</keyword>
<keyword evidence="5" id="KW-0539">Nucleus</keyword>
<feature type="region of interest" description="Disordered" evidence="8">
    <location>
        <begin position="442"/>
        <end position="505"/>
    </location>
</feature>
<dbReference type="InterPro" id="IPR000232">
    <property type="entry name" value="HSF_DNA-bd"/>
</dbReference>
<feature type="region of interest" description="Disordered" evidence="8">
    <location>
        <begin position="285"/>
        <end position="380"/>
    </location>
</feature>
<evidence type="ECO:0000256" key="8">
    <source>
        <dbReference type="SAM" id="MobiDB-lite"/>
    </source>
</evidence>
<dbReference type="HOGENOM" id="CLU_358457_0_0_1"/>
<dbReference type="Pfam" id="PF00447">
    <property type="entry name" value="HSF_DNA-bind"/>
    <property type="match status" value="1"/>
</dbReference>
<dbReference type="InterPro" id="IPR036390">
    <property type="entry name" value="WH_DNA-bd_sf"/>
</dbReference>
<dbReference type="FunFam" id="1.10.10.10:FF:000027">
    <property type="entry name" value="Heat shock transcription factor 1"/>
    <property type="match status" value="1"/>
</dbReference>
<keyword evidence="3" id="KW-0238">DNA-binding</keyword>
<protein>
    <recommendedName>
        <fullName evidence="9">HSF-type DNA-binding domain-containing protein</fullName>
    </recommendedName>
</protein>
<comment type="similarity">
    <text evidence="6">Belongs to the HSF family.</text>
</comment>
<feature type="compositionally biased region" description="Low complexity" evidence="8">
    <location>
        <begin position="460"/>
        <end position="472"/>
    </location>
</feature>
<dbReference type="GO" id="GO:0005634">
    <property type="term" value="C:nucleus"/>
    <property type="evidence" value="ECO:0007669"/>
    <property type="project" value="UniProtKB-SubCell"/>
</dbReference>
<feature type="compositionally biased region" description="Polar residues" evidence="8">
    <location>
        <begin position="110"/>
        <end position="130"/>
    </location>
</feature>
<feature type="compositionally biased region" description="Low complexity" evidence="8">
    <location>
        <begin position="285"/>
        <end position="298"/>
    </location>
</feature>
<dbReference type="STRING" id="431595.K3XA08"/>
<dbReference type="PANTHER" id="PTHR10015:SF206">
    <property type="entry name" value="HSF-TYPE DNA-BINDING DOMAIN-CONTAINING PROTEIN"/>
    <property type="match status" value="1"/>
</dbReference>
<dbReference type="InParanoid" id="K3XA08"/>
<feature type="compositionally biased region" description="Acidic residues" evidence="8">
    <location>
        <begin position="62"/>
        <end position="80"/>
    </location>
</feature>
<dbReference type="EnsemblProtists" id="PYU1_T014057">
    <property type="protein sequence ID" value="PYU1_T014057"/>
    <property type="gene ID" value="PYU1_G014028"/>
</dbReference>
<dbReference type="VEuPathDB" id="FungiDB:PYU1_G014028"/>
<proteinExistence type="inferred from homology"/>
<feature type="region of interest" description="Disordered" evidence="8">
    <location>
        <begin position="1"/>
        <end position="133"/>
    </location>
</feature>
<evidence type="ECO:0000256" key="3">
    <source>
        <dbReference type="ARBA" id="ARBA00023125"/>
    </source>
</evidence>
<evidence type="ECO:0000256" key="1">
    <source>
        <dbReference type="ARBA" id="ARBA00004123"/>
    </source>
</evidence>
<dbReference type="PRINTS" id="PR00056">
    <property type="entry name" value="HSFDOMAIN"/>
</dbReference>
<evidence type="ECO:0000313" key="11">
    <source>
        <dbReference type="Proteomes" id="UP000019132"/>
    </source>
</evidence>
<feature type="compositionally biased region" description="Low complexity" evidence="8">
    <location>
        <begin position="89"/>
        <end position="107"/>
    </location>
</feature>
<feature type="compositionally biased region" description="Basic residues" evidence="8">
    <location>
        <begin position="16"/>
        <end position="27"/>
    </location>
</feature>
<keyword evidence="4" id="KW-0804">Transcription</keyword>
<dbReference type="SMART" id="SM00415">
    <property type="entry name" value="HSF"/>
    <property type="match status" value="1"/>
</dbReference>